<sequence length="139" mass="14883">MSQSSESVTTDPLWASGGPASQPAVTAGRELCPLSARDRQDVTVDNGQQTAPRTSSPQDRGCHQQRWPQIPGALESRSEGATVSLISCEGHGFRQSLESQTQNDFSAGNLFEDFSITPRLPSSVVAAKKLGVGWRLESL</sequence>
<proteinExistence type="predicted"/>
<dbReference type="Proteomes" id="UP001519460">
    <property type="component" value="Unassembled WGS sequence"/>
</dbReference>
<evidence type="ECO:0000313" key="3">
    <source>
        <dbReference type="Proteomes" id="UP001519460"/>
    </source>
</evidence>
<feature type="compositionally biased region" description="Polar residues" evidence="1">
    <location>
        <begin position="43"/>
        <end position="58"/>
    </location>
</feature>
<dbReference type="EMBL" id="JACVVK020000078">
    <property type="protein sequence ID" value="KAK7495039.1"/>
    <property type="molecule type" value="Genomic_DNA"/>
</dbReference>
<reference evidence="2 3" key="1">
    <citation type="journal article" date="2023" name="Sci. Data">
        <title>Genome assembly of the Korean intertidal mud-creeper Batillaria attramentaria.</title>
        <authorList>
            <person name="Patra A.K."/>
            <person name="Ho P.T."/>
            <person name="Jun S."/>
            <person name="Lee S.J."/>
            <person name="Kim Y."/>
            <person name="Won Y.J."/>
        </authorList>
    </citation>
    <scope>NUCLEOTIDE SEQUENCE [LARGE SCALE GENOMIC DNA]</scope>
    <source>
        <strain evidence="2">Wonlab-2016</strain>
    </source>
</reference>
<accession>A0ABD0L7K2</accession>
<organism evidence="2 3">
    <name type="scientific">Batillaria attramentaria</name>
    <dbReference type="NCBI Taxonomy" id="370345"/>
    <lineage>
        <taxon>Eukaryota</taxon>
        <taxon>Metazoa</taxon>
        <taxon>Spiralia</taxon>
        <taxon>Lophotrochozoa</taxon>
        <taxon>Mollusca</taxon>
        <taxon>Gastropoda</taxon>
        <taxon>Caenogastropoda</taxon>
        <taxon>Sorbeoconcha</taxon>
        <taxon>Cerithioidea</taxon>
        <taxon>Batillariidae</taxon>
        <taxon>Batillaria</taxon>
    </lineage>
</organism>
<keyword evidence="3" id="KW-1185">Reference proteome</keyword>
<name>A0ABD0L7K2_9CAEN</name>
<feature type="compositionally biased region" description="Polar residues" evidence="1">
    <location>
        <begin position="1"/>
        <end position="10"/>
    </location>
</feature>
<feature type="region of interest" description="Disordered" evidence="1">
    <location>
        <begin position="1"/>
        <end position="78"/>
    </location>
</feature>
<protein>
    <submittedName>
        <fullName evidence="2">Uncharacterized protein</fullName>
    </submittedName>
</protein>
<gene>
    <name evidence="2" type="ORF">BaRGS_00013679</name>
</gene>
<evidence type="ECO:0000313" key="2">
    <source>
        <dbReference type="EMBL" id="KAK7495039.1"/>
    </source>
</evidence>
<evidence type="ECO:0000256" key="1">
    <source>
        <dbReference type="SAM" id="MobiDB-lite"/>
    </source>
</evidence>
<comment type="caution">
    <text evidence="2">The sequence shown here is derived from an EMBL/GenBank/DDBJ whole genome shotgun (WGS) entry which is preliminary data.</text>
</comment>
<dbReference type="AlphaFoldDB" id="A0ABD0L7K2"/>